<feature type="region of interest" description="Disordered" evidence="6">
    <location>
        <begin position="1"/>
        <end position="39"/>
    </location>
</feature>
<dbReference type="OMA" id="FAWGGIT"/>
<dbReference type="InterPro" id="IPR036259">
    <property type="entry name" value="MFS_trans_sf"/>
</dbReference>
<evidence type="ECO:0000256" key="4">
    <source>
        <dbReference type="ARBA" id="ARBA00022989"/>
    </source>
</evidence>
<feature type="transmembrane region" description="Helical" evidence="7">
    <location>
        <begin position="156"/>
        <end position="178"/>
    </location>
</feature>
<dbReference type="InterPro" id="IPR020846">
    <property type="entry name" value="MFS_dom"/>
</dbReference>
<evidence type="ECO:0000313" key="10">
    <source>
        <dbReference type="Proteomes" id="UP000029665"/>
    </source>
</evidence>
<dbReference type="SUPFAM" id="SSF103473">
    <property type="entry name" value="MFS general substrate transporter"/>
    <property type="match status" value="1"/>
</dbReference>
<evidence type="ECO:0000256" key="2">
    <source>
        <dbReference type="ARBA" id="ARBA00022448"/>
    </source>
</evidence>
<dbReference type="HOGENOM" id="CLU_001265_0_1_1"/>
<feature type="transmembrane region" description="Helical" evidence="7">
    <location>
        <begin position="402"/>
        <end position="422"/>
    </location>
</feature>
<gene>
    <name evidence="9" type="ORF">BN946_scf185016.g20</name>
</gene>
<evidence type="ECO:0000256" key="6">
    <source>
        <dbReference type="SAM" id="MobiDB-lite"/>
    </source>
</evidence>
<feature type="transmembrane region" description="Helical" evidence="7">
    <location>
        <begin position="131"/>
        <end position="150"/>
    </location>
</feature>
<evidence type="ECO:0000256" key="3">
    <source>
        <dbReference type="ARBA" id="ARBA00022692"/>
    </source>
</evidence>
<evidence type="ECO:0000313" key="9">
    <source>
        <dbReference type="EMBL" id="CDO73863.1"/>
    </source>
</evidence>
<evidence type="ECO:0000256" key="5">
    <source>
        <dbReference type="ARBA" id="ARBA00023136"/>
    </source>
</evidence>
<comment type="caution">
    <text evidence="9">The sequence shown here is derived from an EMBL/GenBank/DDBJ whole genome shotgun (WGS) entry which is preliminary data.</text>
</comment>
<keyword evidence="4 7" id="KW-1133">Transmembrane helix</keyword>
<dbReference type="PROSITE" id="PS50850">
    <property type="entry name" value="MFS"/>
    <property type="match status" value="1"/>
</dbReference>
<keyword evidence="10" id="KW-1185">Reference proteome</keyword>
<dbReference type="InterPro" id="IPR011701">
    <property type="entry name" value="MFS"/>
</dbReference>
<feature type="transmembrane region" description="Helical" evidence="7">
    <location>
        <begin position="280"/>
        <end position="306"/>
    </location>
</feature>
<dbReference type="GO" id="GO:0022857">
    <property type="term" value="F:transmembrane transporter activity"/>
    <property type="evidence" value="ECO:0007669"/>
    <property type="project" value="InterPro"/>
</dbReference>
<dbReference type="FunFam" id="1.20.1250.20:FF:000057">
    <property type="entry name" value="MFS general substrate transporter"/>
    <property type="match status" value="1"/>
</dbReference>
<feature type="transmembrane region" description="Helical" evidence="7">
    <location>
        <begin position="369"/>
        <end position="390"/>
    </location>
</feature>
<accession>A0A060SN73</accession>
<dbReference type="Pfam" id="PF07690">
    <property type="entry name" value="MFS_1"/>
    <property type="match status" value="1"/>
</dbReference>
<dbReference type="PANTHER" id="PTHR43791:SF49">
    <property type="entry name" value="TRANSPORTER, PUTATIVE (AFU_ORTHOLOGUE AFUA_4G04250)-RELATED"/>
    <property type="match status" value="1"/>
</dbReference>
<keyword evidence="5 7" id="KW-0472">Membrane</keyword>
<evidence type="ECO:0000256" key="1">
    <source>
        <dbReference type="ARBA" id="ARBA00004141"/>
    </source>
</evidence>
<evidence type="ECO:0000256" key="7">
    <source>
        <dbReference type="SAM" id="Phobius"/>
    </source>
</evidence>
<dbReference type="Gene3D" id="1.20.1250.20">
    <property type="entry name" value="MFS general substrate transporter like domains"/>
    <property type="match status" value="2"/>
</dbReference>
<feature type="transmembrane region" description="Helical" evidence="7">
    <location>
        <begin position="190"/>
        <end position="211"/>
    </location>
</feature>
<feature type="transmembrane region" description="Helical" evidence="7">
    <location>
        <begin position="96"/>
        <end position="115"/>
    </location>
</feature>
<protein>
    <recommendedName>
        <fullName evidence="8">Major facilitator superfamily (MFS) profile domain-containing protein</fullName>
    </recommendedName>
</protein>
<organism evidence="9 10">
    <name type="scientific">Pycnoporus cinnabarinus</name>
    <name type="common">Cinnabar-red polypore</name>
    <name type="synonym">Trametes cinnabarina</name>
    <dbReference type="NCBI Taxonomy" id="5643"/>
    <lineage>
        <taxon>Eukaryota</taxon>
        <taxon>Fungi</taxon>
        <taxon>Dikarya</taxon>
        <taxon>Basidiomycota</taxon>
        <taxon>Agaricomycotina</taxon>
        <taxon>Agaricomycetes</taxon>
        <taxon>Polyporales</taxon>
        <taxon>Polyporaceae</taxon>
        <taxon>Trametes</taxon>
    </lineage>
</organism>
<dbReference type="FunFam" id="1.20.1250.20:FF:000013">
    <property type="entry name" value="MFS general substrate transporter"/>
    <property type="match status" value="1"/>
</dbReference>
<dbReference type="EMBL" id="CCBP010000124">
    <property type="protein sequence ID" value="CDO73863.1"/>
    <property type="molecule type" value="Genomic_DNA"/>
</dbReference>
<dbReference type="OrthoDB" id="3639251at2759"/>
<dbReference type="GO" id="GO:0016020">
    <property type="term" value="C:membrane"/>
    <property type="evidence" value="ECO:0007669"/>
    <property type="project" value="UniProtKB-SubCell"/>
</dbReference>
<reference evidence="9" key="1">
    <citation type="submission" date="2014-01" db="EMBL/GenBank/DDBJ databases">
        <title>The genome of the white-rot fungus Pycnoporus cinnabarinus: a basidiomycete model with a versatile arsenal for lignocellulosic biomass breakdown.</title>
        <authorList>
            <person name="Levasseur A."/>
            <person name="Lomascolo A."/>
            <person name="Ruiz-Duenas F.J."/>
            <person name="Uzan E."/>
            <person name="Piumi F."/>
            <person name="Kues U."/>
            <person name="Ram A.F.J."/>
            <person name="Murat C."/>
            <person name="Haon M."/>
            <person name="Benoit I."/>
            <person name="Arfi Y."/>
            <person name="Chevret D."/>
            <person name="Drula E."/>
            <person name="Kwon M.J."/>
            <person name="Gouret P."/>
            <person name="Lesage-Meessen L."/>
            <person name="Lombard V."/>
            <person name="Mariette J."/>
            <person name="Noirot C."/>
            <person name="Park J."/>
            <person name="Patyshakuliyeva A."/>
            <person name="Wieneger R.A.B."/>
            <person name="Wosten H.A.B."/>
            <person name="Martin F."/>
            <person name="Coutinho P.M."/>
            <person name="de Vries R."/>
            <person name="Martinez A.T."/>
            <person name="Klopp C."/>
            <person name="Pontarotti P."/>
            <person name="Henrissat B."/>
            <person name="Record E."/>
        </authorList>
    </citation>
    <scope>NUCLEOTIDE SEQUENCE [LARGE SCALE GENOMIC DNA]</scope>
    <source>
        <strain evidence="9">BRFM137</strain>
    </source>
</reference>
<comment type="subcellular location">
    <subcellularLocation>
        <location evidence="1">Membrane</location>
        <topology evidence="1">Multi-pass membrane protein</topology>
    </subcellularLocation>
</comment>
<keyword evidence="3 7" id="KW-0812">Transmembrane</keyword>
<keyword evidence="2" id="KW-0813">Transport</keyword>
<dbReference type="PANTHER" id="PTHR43791">
    <property type="entry name" value="PERMEASE-RELATED"/>
    <property type="match status" value="1"/>
</dbReference>
<dbReference type="Proteomes" id="UP000029665">
    <property type="component" value="Unassembled WGS sequence"/>
</dbReference>
<feature type="transmembrane region" description="Helical" evidence="7">
    <location>
        <begin position="313"/>
        <end position="332"/>
    </location>
</feature>
<name>A0A060SN73_PYCCI</name>
<dbReference type="AlphaFoldDB" id="A0A060SN73"/>
<feature type="transmembrane region" description="Helical" evidence="7">
    <location>
        <begin position="344"/>
        <end position="362"/>
    </location>
</feature>
<feature type="transmembrane region" description="Helical" evidence="7">
    <location>
        <begin position="434"/>
        <end position="453"/>
    </location>
</feature>
<proteinExistence type="predicted"/>
<evidence type="ECO:0000259" key="8">
    <source>
        <dbReference type="PROSITE" id="PS50850"/>
    </source>
</evidence>
<sequence length="471" mass="51800">MQQDHRRARAQSQPDSVSEDVEKQTVSISEEVKDDAVSPYAVDPDEERRLVRRIDLRIVPASMLIYLLCSLDRSNIGNAKILNSDAGHSLMQSVHISNGQYLTALVIFFVSYTLFETPSNYMLKRFRPSRWIAFLMFAWGAMTIILGAIHNFGGLVAVRFLLGMFEAGLFPGMVYVLTFWYRPEERALRIALILASATLGGAFGGAIAYGVGKLDGAHGLEAWRYRIPVIGGRAVVCRRRPRLRALATGRLKGVASLGHQRITWAEARATLVDWRLYVHYLTYITISVPFSSMSLFSPTIVAGLGYKGLDAQLFTVPPYAIAFVITVAVAWVSDRYEKRSLGTSISMAIAGACFIVEGALPSDSFKLRYVFFIIALSFAFACIPPLLSWLTANLHTTGASTLGVPLNVSIGQVGQIIGVYIYKSNESPGYPTGHYTNAGFLLVGALAVLGLRVRELPVKHAGIHYKKITVP</sequence>
<feature type="domain" description="Major facilitator superfamily (MFS) profile" evidence="8">
    <location>
        <begin position="58"/>
        <end position="462"/>
    </location>
</feature>